<evidence type="ECO:0000256" key="1">
    <source>
        <dbReference type="SAM" id="MobiDB-lite"/>
    </source>
</evidence>
<dbReference type="Proteomes" id="UP000335636">
    <property type="component" value="Unassembled WGS sequence"/>
</dbReference>
<evidence type="ECO:0000313" key="3">
    <source>
        <dbReference type="Proteomes" id="UP000335636"/>
    </source>
</evidence>
<dbReference type="AlphaFoldDB" id="A0A5E4AJA0"/>
<protein>
    <submittedName>
        <fullName evidence="2">Uncharacterized protein</fullName>
    </submittedName>
</protein>
<feature type="region of interest" description="Disordered" evidence="1">
    <location>
        <begin position="18"/>
        <end position="54"/>
    </location>
</feature>
<comment type="caution">
    <text evidence="2">The sequence shown here is derived from an EMBL/GenBank/DDBJ whole genome shotgun (WGS) entry which is preliminary data.</text>
</comment>
<proteinExistence type="predicted"/>
<accession>A0A5E4AJA0</accession>
<sequence>MSACPPPDTWCHRKEQEQVKVPGKNSGAERQIIGKGKLTPLNPQVRRATPHQRS</sequence>
<reference evidence="2" key="1">
    <citation type="submission" date="2019-04" db="EMBL/GenBank/DDBJ databases">
        <authorList>
            <person name="Alioto T."/>
            <person name="Alioto T."/>
        </authorList>
    </citation>
    <scope>NUCLEOTIDE SEQUENCE [LARGE SCALE GENOMIC DNA]</scope>
</reference>
<organism evidence="2 3">
    <name type="scientific">Marmota monax</name>
    <name type="common">Woodchuck</name>
    <dbReference type="NCBI Taxonomy" id="9995"/>
    <lineage>
        <taxon>Eukaryota</taxon>
        <taxon>Metazoa</taxon>
        <taxon>Chordata</taxon>
        <taxon>Craniata</taxon>
        <taxon>Vertebrata</taxon>
        <taxon>Euteleostomi</taxon>
        <taxon>Mammalia</taxon>
        <taxon>Eutheria</taxon>
        <taxon>Euarchontoglires</taxon>
        <taxon>Glires</taxon>
        <taxon>Rodentia</taxon>
        <taxon>Sciuromorpha</taxon>
        <taxon>Sciuridae</taxon>
        <taxon>Xerinae</taxon>
        <taxon>Marmotini</taxon>
        <taxon>Marmota</taxon>
    </lineage>
</organism>
<dbReference type="EMBL" id="CABDUW010000074">
    <property type="protein sequence ID" value="VTJ57060.1"/>
    <property type="molecule type" value="Genomic_DNA"/>
</dbReference>
<evidence type="ECO:0000313" key="2">
    <source>
        <dbReference type="EMBL" id="VTJ57060.1"/>
    </source>
</evidence>
<name>A0A5E4AJA0_MARMO</name>
<gene>
    <name evidence="2" type="ORF">MONAX_5E045029</name>
</gene>
<keyword evidence="3" id="KW-1185">Reference proteome</keyword>